<proteinExistence type="predicted"/>
<feature type="compositionally biased region" description="Acidic residues" evidence="1">
    <location>
        <begin position="69"/>
        <end position="81"/>
    </location>
</feature>
<feature type="compositionally biased region" description="Basic residues" evidence="1">
    <location>
        <begin position="169"/>
        <end position="185"/>
    </location>
</feature>
<feature type="region of interest" description="Disordered" evidence="1">
    <location>
        <begin position="151"/>
        <end position="185"/>
    </location>
</feature>
<gene>
    <name evidence="2" type="ORF">LSP00402_LOCUS19485</name>
</gene>
<feature type="region of interest" description="Disordered" evidence="1">
    <location>
        <begin position="1"/>
        <end position="90"/>
    </location>
</feature>
<reference evidence="2" key="1">
    <citation type="submission" date="2021-01" db="EMBL/GenBank/DDBJ databases">
        <authorList>
            <person name="Corre E."/>
            <person name="Pelletier E."/>
            <person name="Niang G."/>
            <person name="Scheremetjew M."/>
            <person name="Finn R."/>
            <person name="Kale V."/>
            <person name="Holt S."/>
            <person name="Cochrane G."/>
            <person name="Meng A."/>
            <person name="Brown T."/>
            <person name="Cohen L."/>
        </authorList>
    </citation>
    <scope>NUCLEOTIDE SEQUENCE</scope>
    <source>
        <strain evidence="2">CCMP622</strain>
    </source>
</reference>
<organism evidence="2">
    <name type="scientific">Lotharella oceanica</name>
    <dbReference type="NCBI Taxonomy" id="641309"/>
    <lineage>
        <taxon>Eukaryota</taxon>
        <taxon>Sar</taxon>
        <taxon>Rhizaria</taxon>
        <taxon>Cercozoa</taxon>
        <taxon>Chlorarachniophyceae</taxon>
        <taxon>Lotharella</taxon>
    </lineage>
</organism>
<evidence type="ECO:0000256" key="1">
    <source>
        <dbReference type="SAM" id="MobiDB-lite"/>
    </source>
</evidence>
<accession>A0A7S2U0G6</accession>
<feature type="compositionally biased region" description="Basic and acidic residues" evidence="1">
    <location>
        <begin position="40"/>
        <end position="60"/>
    </location>
</feature>
<name>A0A7S2U0G6_9EUKA</name>
<dbReference type="EMBL" id="HBHP01031608">
    <property type="protein sequence ID" value="CAD9775488.1"/>
    <property type="molecule type" value="Transcribed_RNA"/>
</dbReference>
<feature type="compositionally biased region" description="Basic and acidic residues" evidence="1">
    <location>
        <begin position="151"/>
        <end position="168"/>
    </location>
</feature>
<protein>
    <submittedName>
        <fullName evidence="2">Uncharacterized protein</fullName>
    </submittedName>
</protein>
<dbReference type="AlphaFoldDB" id="A0A7S2U0G6"/>
<evidence type="ECO:0000313" key="2">
    <source>
        <dbReference type="EMBL" id="CAD9775488.1"/>
    </source>
</evidence>
<sequence>MKGANVGGANDNKRANKPRWRPRDQHHQQQQPYQDEDRNDNDHGDDQHERKKTRLGDHDGASGGHGADVEGDGDGDDDDGGDVPPPRVLGCVAPGDVTYSFPEERALHEEADFACIIQTGKQNLEGFGDVKLVMILSQRGIETARRRLKKTADEADAKAKARRNEKMIPKTKGKPRPKRKLKVPW</sequence>